<dbReference type="InterPro" id="IPR000719">
    <property type="entry name" value="Prot_kinase_dom"/>
</dbReference>
<dbReference type="GO" id="GO:0004672">
    <property type="term" value="F:protein kinase activity"/>
    <property type="evidence" value="ECO:0007669"/>
    <property type="project" value="InterPro"/>
</dbReference>
<keyword evidence="3" id="KW-1185">Reference proteome</keyword>
<proteinExistence type="predicted"/>
<evidence type="ECO:0000259" key="1">
    <source>
        <dbReference type="PROSITE" id="PS50011"/>
    </source>
</evidence>
<organism evidence="2 3">
    <name type="scientific">Rhizophagus irregularis (strain DAOM 181602 / DAOM 197198 / MUCL 43194)</name>
    <name type="common">Arbuscular mycorrhizal fungus</name>
    <name type="synonym">Glomus intraradices</name>
    <dbReference type="NCBI Taxonomy" id="747089"/>
    <lineage>
        <taxon>Eukaryota</taxon>
        <taxon>Fungi</taxon>
        <taxon>Fungi incertae sedis</taxon>
        <taxon>Mucoromycota</taxon>
        <taxon>Glomeromycotina</taxon>
        <taxon>Glomeromycetes</taxon>
        <taxon>Glomerales</taxon>
        <taxon>Glomeraceae</taxon>
        <taxon>Rhizophagus</taxon>
    </lineage>
</organism>
<feature type="domain" description="Protein kinase" evidence="1">
    <location>
        <begin position="94"/>
        <end position="322"/>
    </location>
</feature>
<protein>
    <submittedName>
        <fullName evidence="2">Kinase-like domain-containing protein</fullName>
    </submittedName>
</protein>
<dbReference type="PANTHER" id="PTHR23257">
    <property type="entry name" value="SERINE-THREONINE PROTEIN KINASE"/>
    <property type="match status" value="1"/>
</dbReference>
<dbReference type="Gene3D" id="1.10.510.10">
    <property type="entry name" value="Transferase(Phosphotransferase) domain 1"/>
    <property type="match status" value="1"/>
</dbReference>
<dbReference type="EMBL" id="AUPC02000564">
    <property type="protein sequence ID" value="POG58159.1"/>
    <property type="molecule type" value="Genomic_DNA"/>
</dbReference>
<dbReference type="Pfam" id="PF00069">
    <property type="entry name" value="Pkinase"/>
    <property type="match status" value="1"/>
</dbReference>
<dbReference type="Proteomes" id="UP000018888">
    <property type="component" value="Unassembled WGS sequence"/>
</dbReference>
<dbReference type="InterPro" id="IPR050167">
    <property type="entry name" value="Ser_Thr_protein_kinase"/>
</dbReference>
<dbReference type="GO" id="GO:0005524">
    <property type="term" value="F:ATP binding"/>
    <property type="evidence" value="ECO:0007669"/>
    <property type="project" value="InterPro"/>
</dbReference>
<comment type="caution">
    <text evidence="2">The sequence shown here is derived from an EMBL/GenBank/DDBJ whole genome shotgun (WGS) entry which is preliminary data.</text>
</comment>
<accession>A0A2P4NYF5</accession>
<name>A0A2P4NYF5_RHIID</name>
<reference evidence="2 3" key="1">
    <citation type="journal article" date="2013" name="Proc. Natl. Acad. Sci. U.S.A.">
        <title>Genome of an arbuscular mycorrhizal fungus provides insight into the oldest plant symbiosis.</title>
        <authorList>
            <person name="Tisserant E."/>
            <person name="Malbreil M."/>
            <person name="Kuo A."/>
            <person name="Kohler A."/>
            <person name="Symeonidi A."/>
            <person name="Balestrini R."/>
            <person name="Charron P."/>
            <person name="Duensing N."/>
            <person name="Frei Dit Frey N."/>
            <person name="Gianinazzi-Pearson V."/>
            <person name="Gilbert L.B."/>
            <person name="Handa Y."/>
            <person name="Herr J.R."/>
            <person name="Hijri M."/>
            <person name="Koul R."/>
            <person name="Kawaguchi M."/>
            <person name="Krajinski F."/>
            <person name="Lammers P.J."/>
            <person name="Masclaux F.G."/>
            <person name="Murat C."/>
            <person name="Morin E."/>
            <person name="Ndikumana S."/>
            <person name="Pagni M."/>
            <person name="Petitpierre D."/>
            <person name="Requena N."/>
            <person name="Rosikiewicz P."/>
            <person name="Riley R."/>
            <person name="Saito K."/>
            <person name="San Clemente H."/>
            <person name="Shapiro H."/>
            <person name="van Tuinen D."/>
            <person name="Becard G."/>
            <person name="Bonfante P."/>
            <person name="Paszkowski U."/>
            <person name="Shachar-Hill Y.Y."/>
            <person name="Tuskan G.A."/>
            <person name="Young P.W."/>
            <person name="Sanders I.R."/>
            <person name="Henrissat B."/>
            <person name="Rensing S.A."/>
            <person name="Grigoriev I.V."/>
            <person name="Corradi N."/>
            <person name="Roux C."/>
            <person name="Martin F."/>
        </authorList>
    </citation>
    <scope>NUCLEOTIDE SEQUENCE [LARGE SCALE GENOMIC DNA]</scope>
    <source>
        <strain evidence="2 3">DAOM 197198</strain>
    </source>
</reference>
<dbReference type="VEuPathDB" id="FungiDB:RhiirFUN_016111"/>
<dbReference type="InterPro" id="IPR011009">
    <property type="entry name" value="Kinase-like_dom_sf"/>
</dbReference>
<sequence length="385" mass="45441">MNKENETRVSTESNELNISDKNSNINLENCCYYCNRPFTKELWYEECDPFRMIEGPVEIMILIDLSKIQFIRYTSIYYVKNDERFLEWITFDKFEDIKQVGEGAFSKVYSTIWTNCKTKYSKQDDGSWKKEESNPIKLKVHWNSSRTSLTFYGMTKDPETKEFMMVLKFANQGNLRSFFSNNFNNILWEDKINYLYCLIYDLENLHNIGYYHKNLHSGNILQIDNIPYISDFRISEPLFKQKSDDKICGVLPCIAPEVLNEESYTFLRKHDANLALEIYNGIRPEFGKGTPEIYKELAYKCMNVDSNQRPTANELRNILIFWYCSSHGDKEFQEEEKFGYKGKDIKAMFEEADKEILNISTSYEKNPGAIYSSKVFTFNNLKNLN</sequence>
<dbReference type="PROSITE" id="PS50011">
    <property type="entry name" value="PROTEIN_KINASE_DOM"/>
    <property type="match status" value="1"/>
</dbReference>
<dbReference type="SUPFAM" id="SSF56112">
    <property type="entry name" value="Protein kinase-like (PK-like)"/>
    <property type="match status" value="1"/>
</dbReference>
<dbReference type="AlphaFoldDB" id="A0A2P4NYF5"/>
<reference evidence="2 3" key="2">
    <citation type="journal article" date="2018" name="New Phytol.">
        <title>High intraspecific genome diversity in the model arbuscular mycorrhizal symbiont Rhizophagus irregularis.</title>
        <authorList>
            <person name="Chen E.C.H."/>
            <person name="Morin E."/>
            <person name="Beaudet D."/>
            <person name="Noel J."/>
            <person name="Yildirir G."/>
            <person name="Ndikumana S."/>
            <person name="Charron P."/>
            <person name="St-Onge C."/>
            <person name="Giorgi J."/>
            <person name="Kruger M."/>
            <person name="Marton T."/>
            <person name="Ropars J."/>
            <person name="Grigoriev I.V."/>
            <person name="Hainaut M."/>
            <person name="Henrissat B."/>
            <person name="Roux C."/>
            <person name="Martin F."/>
            <person name="Corradi N."/>
        </authorList>
    </citation>
    <scope>NUCLEOTIDE SEQUENCE [LARGE SCALE GENOMIC DNA]</scope>
    <source>
        <strain evidence="2 3">DAOM 197198</strain>
    </source>
</reference>
<evidence type="ECO:0000313" key="2">
    <source>
        <dbReference type="EMBL" id="POG58159.1"/>
    </source>
</evidence>
<gene>
    <name evidence="2" type="ORF">GLOIN_2v1790777</name>
</gene>
<evidence type="ECO:0000313" key="3">
    <source>
        <dbReference type="Proteomes" id="UP000018888"/>
    </source>
</evidence>